<reference evidence="2 3" key="1">
    <citation type="journal article" date="2016" name="Nat. Commun.">
        <title>Thousands of microbial genomes shed light on interconnected biogeochemical processes in an aquifer system.</title>
        <authorList>
            <person name="Anantharaman K."/>
            <person name="Brown C.T."/>
            <person name="Hug L.A."/>
            <person name="Sharon I."/>
            <person name="Castelle C.J."/>
            <person name="Probst A.J."/>
            <person name="Thomas B.C."/>
            <person name="Singh A."/>
            <person name="Wilkins M.J."/>
            <person name="Karaoz U."/>
            <person name="Brodie E.L."/>
            <person name="Williams K.H."/>
            <person name="Hubbard S.S."/>
            <person name="Banfield J.F."/>
        </authorList>
    </citation>
    <scope>NUCLEOTIDE SEQUENCE [LARGE SCALE GENOMIC DNA]</scope>
</reference>
<feature type="transmembrane region" description="Helical" evidence="1">
    <location>
        <begin position="56"/>
        <end position="79"/>
    </location>
</feature>
<feature type="transmembrane region" description="Helical" evidence="1">
    <location>
        <begin position="233"/>
        <end position="255"/>
    </location>
</feature>
<keyword evidence="1" id="KW-1133">Transmembrane helix</keyword>
<dbReference type="PANTHER" id="PTHR36832">
    <property type="entry name" value="SLR1174 PROTEIN-RELATED"/>
    <property type="match status" value="1"/>
</dbReference>
<feature type="transmembrane region" description="Helical" evidence="1">
    <location>
        <begin position="20"/>
        <end position="44"/>
    </location>
</feature>
<evidence type="ECO:0000256" key="1">
    <source>
        <dbReference type="SAM" id="Phobius"/>
    </source>
</evidence>
<dbReference type="PANTHER" id="PTHR36832:SF1">
    <property type="entry name" value="SLR1174 PROTEIN"/>
    <property type="match status" value="1"/>
</dbReference>
<comment type="caution">
    <text evidence="2">The sequence shown here is derived from an EMBL/GenBank/DDBJ whole genome shotgun (WGS) entry which is preliminary data.</text>
</comment>
<feature type="transmembrane region" description="Helical" evidence="1">
    <location>
        <begin position="113"/>
        <end position="135"/>
    </location>
</feature>
<evidence type="ECO:0000313" key="3">
    <source>
        <dbReference type="Proteomes" id="UP000178449"/>
    </source>
</evidence>
<dbReference type="Pfam" id="PF06182">
    <property type="entry name" value="ABC2_membrane_6"/>
    <property type="match status" value="1"/>
</dbReference>
<protein>
    <recommendedName>
        <fullName evidence="4">ABC transporter permease</fullName>
    </recommendedName>
</protein>
<dbReference type="EMBL" id="MFNE01000052">
    <property type="protein sequence ID" value="OGG93253.1"/>
    <property type="molecule type" value="Genomic_DNA"/>
</dbReference>
<dbReference type="STRING" id="1817772.A2527_13465"/>
<feature type="transmembrane region" description="Helical" evidence="1">
    <location>
        <begin position="209"/>
        <end position="227"/>
    </location>
</feature>
<keyword evidence="1" id="KW-0472">Membrane</keyword>
<keyword evidence="1" id="KW-0812">Transmembrane</keyword>
<feature type="transmembrane region" description="Helical" evidence="1">
    <location>
        <begin position="181"/>
        <end position="202"/>
    </location>
</feature>
<feature type="transmembrane region" description="Helical" evidence="1">
    <location>
        <begin position="147"/>
        <end position="175"/>
    </location>
</feature>
<organism evidence="2 3">
    <name type="scientific">Candidatus Lambdaproteobacteria bacterium RIFOXYD2_FULL_50_16</name>
    <dbReference type="NCBI Taxonomy" id="1817772"/>
    <lineage>
        <taxon>Bacteria</taxon>
        <taxon>Pseudomonadati</taxon>
        <taxon>Pseudomonadota</taxon>
        <taxon>Candidatus Lambdaproteobacteria</taxon>
    </lineage>
</organism>
<dbReference type="AlphaFoldDB" id="A0A1F6G561"/>
<evidence type="ECO:0000313" key="2">
    <source>
        <dbReference type="EMBL" id="OGG93253.1"/>
    </source>
</evidence>
<accession>A0A1F6G561</accession>
<gene>
    <name evidence="2" type="ORF">A2527_13465</name>
</gene>
<sequence length="267" mass="30403">MKVYLAKWGATMAVTWSNLLVYRVNFILQSIAPLFVFLLVKLSLWYRIYEGQPGLIGGYSFGQMAAYHLWVMITGLLVFNGNSQRISEDIRLGRITSYLIYPFSLWEFHGAGFLARTLLQTGIAIFTIFAALALLGGRLESPSFGPFVLGLLLAILGGVFWFWINYWVGLVAFWLEETWTLMVMLQIVTYFLSGAIIPLELYPEWLRTILLYSPFPYIAYGPAQLMMGNLEGVGRAFLVLGFWALVASWFAQWVWRRGLRLYTAAGI</sequence>
<proteinExistence type="predicted"/>
<dbReference type="Proteomes" id="UP000178449">
    <property type="component" value="Unassembled WGS sequence"/>
</dbReference>
<dbReference type="InterPro" id="IPR010390">
    <property type="entry name" value="ABC-2_transporter-like"/>
</dbReference>
<name>A0A1F6G561_9PROT</name>
<evidence type="ECO:0008006" key="4">
    <source>
        <dbReference type="Google" id="ProtNLM"/>
    </source>
</evidence>